<evidence type="ECO:0000256" key="2">
    <source>
        <dbReference type="ARBA" id="ARBA00006739"/>
    </source>
</evidence>
<evidence type="ECO:0000313" key="12">
    <source>
        <dbReference type="Proteomes" id="UP000002745"/>
    </source>
</evidence>
<evidence type="ECO:0000256" key="6">
    <source>
        <dbReference type="ARBA" id="ARBA00022989"/>
    </source>
</evidence>
<dbReference type="PANTHER" id="PTHR43398:SF1">
    <property type="entry name" value="DOLICHOL-PHOSPHATE MANNOSYLTRANSFERASE SUBUNIT 1"/>
    <property type="match status" value="1"/>
</dbReference>
<keyword evidence="5 8" id="KW-0812">Transmembrane</keyword>
<dbReference type="Pfam" id="PF00535">
    <property type="entry name" value="Glycos_transf_2"/>
    <property type="match status" value="1"/>
</dbReference>
<feature type="transmembrane region" description="Helical" evidence="8">
    <location>
        <begin position="320"/>
        <end position="342"/>
    </location>
</feature>
<dbReference type="GO" id="GO:0004582">
    <property type="term" value="F:dolichyl-phosphate beta-D-mannosyltransferase activity"/>
    <property type="evidence" value="ECO:0007669"/>
    <property type="project" value="UniProtKB-EC"/>
</dbReference>
<dbReference type="GO" id="GO:0016020">
    <property type="term" value="C:membrane"/>
    <property type="evidence" value="ECO:0007669"/>
    <property type="project" value="UniProtKB-SubCell"/>
</dbReference>
<keyword evidence="6 8" id="KW-1133">Transmembrane helix</keyword>
<proteinExistence type="inferred from homology"/>
<dbReference type="PANTHER" id="PTHR43398">
    <property type="entry name" value="DOLICHOL-PHOSPHATE MANNOSYLTRANSFERASE SUBUNIT 1"/>
    <property type="match status" value="1"/>
</dbReference>
<dbReference type="Gene3D" id="3.90.550.10">
    <property type="entry name" value="Spore Coat Polysaccharide Biosynthesis Protein SpsA, Chain A"/>
    <property type="match status" value="1"/>
</dbReference>
<accession>C6XR14</accession>
<dbReference type="eggNOG" id="COG0463">
    <property type="taxonomic scope" value="Bacteria"/>
</dbReference>
<dbReference type="InterPro" id="IPR039528">
    <property type="entry name" value="DPM1-like"/>
</dbReference>
<dbReference type="SUPFAM" id="SSF53448">
    <property type="entry name" value="Nucleotide-diphospho-sugar transferases"/>
    <property type="match status" value="1"/>
</dbReference>
<dbReference type="InterPro" id="IPR001173">
    <property type="entry name" value="Glyco_trans_2-like"/>
</dbReference>
<sequence>MSMENSLVSETDRLSPCIELTIVVPVFKEVGNVDRMVAALDAALNGIKWEVVFVDDDSPDGTASAVSDISSTDRRVRLIHRVGRRGLSSAAIEGMMSSTAEYVAVIDGDLQHDETIIPQMLTAVKDGADIAIGTRYVEGGSTGEWDGTREKISRFATWVSQQMTGVKLSDPMSGFFLVGRQTLLGVVHGLSGLGFKILLDILTTARPALKVAEIPYTFRIREEGESKLDTSAAWDFTMLLIDKKVGFLLPVRFVSFAFVGGLGIIVHFLTLTVIYQVVEKSFFWGQAAAMAISMVFNYWLNNKLTYRDKRRTGIHWFTGLLSFMGICSLGGAANVGIANFLYAEEMHWVLSALAGIIVGAVWNYAATSLYTWRK</sequence>
<feature type="transmembrane region" description="Helical" evidence="8">
    <location>
        <begin position="281"/>
        <end position="300"/>
    </location>
</feature>
<dbReference type="AlphaFoldDB" id="C6XR14"/>
<evidence type="ECO:0000256" key="1">
    <source>
        <dbReference type="ARBA" id="ARBA00004141"/>
    </source>
</evidence>
<evidence type="ECO:0000256" key="4">
    <source>
        <dbReference type="ARBA" id="ARBA00022679"/>
    </source>
</evidence>
<keyword evidence="7 8" id="KW-0472">Membrane</keyword>
<feature type="domain" description="GtrA/DPMS transmembrane" evidence="10">
    <location>
        <begin position="256"/>
        <end position="372"/>
    </location>
</feature>
<dbReference type="GO" id="GO:0000271">
    <property type="term" value="P:polysaccharide biosynthetic process"/>
    <property type="evidence" value="ECO:0007669"/>
    <property type="project" value="InterPro"/>
</dbReference>
<dbReference type="EC" id="2.4.1.83" evidence="11"/>
<feature type="domain" description="Glycosyltransferase 2-like" evidence="9">
    <location>
        <begin position="21"/>
        <end position="177"/>
    </location>
</feature>
<keyword evidence="4 11" id="KW-0808">Transferase</keyword>
<evidence type="ECO:0000256" key="5">
    <source>
        <dbReference type="ARBA" id="ARBA00022692"/>
    </source>
</evidence>
<dbReference type="RefSeq" id="WP_015828695.1">
    <property type="nucleotide sequence ID" value="NC_012982.1"/>
</dbReference>
<keyword evidence="3 11" id="KW-0328">Glycosyltransferase</keyword>
<evidence type="ECO:0000259" key="10">
    <source>
        <dbReference type="Pfam" id="PF04138"/>
    </source>
</evidence>
<evidence type="ECO:0000256" key="8">
    <source>
        <dbReference type="SAM" id="Phobius"/>
    </source>
</evidence>
<dbReference type="InterPro" id="IPR007267">
    <property type="entry name" value="GtrA_DPMS_TM"/>
</dbReference>
<dbReference type="KEGG" id="hba:Hbal_2872"/>
<dbReference type="STRING" id="582402.Hbal_2872"/>
<organism evidence="11 12">
    <name type="scientific">Hirschia baltica (strain ATCC 49814 / DSM 5838 / IFAM 1418)</name>
    <dbReference type="NCBI Taxonomy" id="582402"/>
    <lineage>
        <taxon>Bacteria</taxon>
        <taxon>Pseudomonadati</taxon>
        <taxon>Pseudomonadota</taxon>
        <taxon>Alphaproteobacteria</taxon>
        <taxon>Hyphomonadales</taxon>
        <taxon>Hyphomonadaceae</taxon>
        <taxon>Hirschia</taxon>
    </lineage>
</organism>
<dbReference type="eggNOG" id="COG2246">
    <property type="taxonomic scope" value="Bacteria"/>
</dbReference>
<dbReference type="Pfam" id="PF04138">
    <property type="entry name" value="GtrA_DPMS_TM"/>
    <property type="match status" value="1"/>
</dbReference>
<keyword evidence="12" id="KW-1185">Reference proteome</keyword>
<protein>
    <submittedName>
        <fullName evidence="11">Dolichyl-phosphate beta-D-mannosyltransferase</fullName>
        <ecNumber evidence="11">2.4.1.83</ecNumber>
    </submittedName>
</protein>
<dbReference type="EMBL" id="CP001678">
    <property type="protein sequence ID" value="ACT60545.1"/>
    <property type="molecule type" value="Genomic_DNA"/>
</dbReference>
<comment type="similarity">
    <text evidence="2">Belongs to the glycosyltransferase 2 family.</text>
</comment>
<dbReference type="Proteomes" id="UP000002745">
    <property type="component" value="Chromosome"/>
</dbReference>
<gene>
    <name evidence="11" type="ordered locus">Hbal_2872</name>
</gene>
<dbReference type="HOGENOM" id="CLU_039727_0_0_5"/>
<evidence type="ECO:0000256" key="7">
    <source>
        <dbReference type="ARBA" id="ARBA00023136"/>
    </source>
</evidence>
<evidence type="ECO:0000259" key="9">
    <source>
        <dbReference type="Pfam" id="PF00535"/>
    </source>
</evidence>
<dbReference type="OrthoDB" id="9807795at2"/>
<feature type="transmembrane region" description="Helical" evidence="8">
    <location>
        <begin position="253"/>
        <end position="275"/>
    </location>
</feature>
<dbReference type="CAZy" id="GT2">
    <property type="family name" value="Glycosyltransferase Family 2"/>
</dbReference>
<feature type="transmembrane region" description="Helical" evidence="8">
    <location>
        <begin position="348"/>
        <end position="372"/>
    </location>
</feature>
<evidence type="ECO:0000313" key="11">
    <source>
        <dbReference type="EMBL" id="ACT60545.1"/>
    </source>
</evidence>
<name>C6XR14_HIRBI</name>
<comment type="subcellular location">
    <subcellularLocation>
        <location evidence="1">Membrane</location>
        <topology evidence="1">Multi-pass membrane protein</topology>
    </subcellularLocation>
</comment>
<reference evidence="12" key="1">
    <citation type="journal article" date="2011" name="J. Bacteriol.">
        <title>Genome sequences of eight morphologically diverse alphaproteobacteria.</title>
        <authorList>
            <consortium name="US DOE Joint Genome Institute"/>
            <person name="Brown P.J."/>
            <person name="Kysela D.T."/>
            <person name="Buechlein A."/>
            <person name="Hemmerich C."/>
            <person name="Brun Y.V."/>
        </authorList>
    </citation>
    <scope>NUCLEOTIDE SEQUENCE [LARGE SCALE GENOMIC DNA]</scope>
    <source>
        <strain evidence="12">ATCC 49814 / DSM 5838 / IFAM 1418</strain>
    </source>
</reference>
<dbReference type="CDD" id="cd06442">
    <property type="entry name" value="DPM1_like"/>
    <property type="match status" value="1"/>
</dbReference>
<dbReference type="GO" id="GO:0009247">
    <property type="term" value="P:glycolipid biosynthetic process"/>
    <property type="evidence" value="ECO:0007669"/>
    <property type="project" value="TreeGrafter"/>
</dbReference>
<evidence type="ECO:0000256" key="3">
    <source>
        <dbReference type="ARBA" id="ARBA00022676"/>
    </source>
</evidence>
<dbReference type="InterPro" id="IPR029044">
    <property type="entry name" value="Nucleotide-diphossugar_trans"/>
</dbReference>